<dbReference type="Proteomes" id="UP000586093">
    <property type="component" value="Unassembled WGS sequence"/>
</dbReference>
<name>A0A839HUG1_9BURK</name>
<evidence type="ECO:0000313" key="2">
    <source>
        <dbReference type="Proteomes" id="UP000586093"/>
    </source>
</evidence>
<accession>A0A839HUG1</accession>
<dbReference type="AlphaFoldDB" id="A0A839HUG1"/>
<organism evidence="1 2">
    <name type="scientific">Aquariibacter albus</name>
    <dbReference type="NCBI Taxonomy" id="2759899"/>
    <lineage>
        <taxon>Bacteria</taxon>
        <taxon>Pseudomonadati</taxon>
        <taxon>Pseudomonadota</taxon>
        <taxon>Betaproteobacteria</taxon>
        <taxon>Burkholderiales</taxon>
        <taxon>Sphaerotilaceae</taxon>
        <taxon>Aquariibacter</taxon>
    </lineage>
</organism>
<gene>
    <name evidence="1" type="ORF">H4F90_14500</name>
</gene>
<keyword evidence="2" id="KW-1185">Reference proteome</keyword>
<protein>
    <submittedName>
        <fullName evidence="1">Uncharacterized protein</fullName>
    </submittedName>
</protein>
<dbReference type="RefSeq" id="WP_182665862.1">
    <property type="nucleotide sequence ID" value="NZ_JACIVI010000007.1"/>
</dbReference>
<evidence type="ECO:0000313" key="1">
    <source>
        <dbReference type="EMBL" id="MBB1163181.1"/>
    </source>
</evidence>
<proteinExistence type="predicted"/>
<sequence>MKQMLLLEVRGRLAKVKVEFQGAMQIEVTLKEKRFKLFEQKAKLLNVEATQLDEADFEEILFEQAAFEPETLKTIDRGKNAIINNHELLKNAKGPDGKELFLPQELEREFWTPLMRERILPETFIADQYSLTQRMISQTNDLYLTESRKREDEGTATELPSEQRRLLSMGSDAFDMAGDLAKSFGGDVGENVSLALKGVSQAITTGVDVFDQLNAGEWADLASTCTSVLKGLVSSALTLADVPETTVSAVGNALDAGGSAVKAGIHFASGPKGFEAGVLALAEMVGSAVSAGASEEKNSSKKSSLEDLARYLPGAITTAVKGSKAAIHARNGDLDAAAKAMNEAFKAGFGMVRASQRKALEDELENDPEKDDKLDAFDTSTEELNTKLDATLGTSLEEVARKAEAARMGSYRDRARACVTTLAQLLEGAVGQAGLGKPLATDVGRLVMGGVQPRALVEAVFSKEFKLEVAADLLSKAVDEACAPLHAAAPSVEPVAKASATRVKELVTGLSSGMDKILDDIKKAQKEGASPSFAPAMDHFFDGLGAGLASAVDAPALVQALQAAFKTPEDIQKAQDGVTRKAIDRAKNEVDLELQASEAGLSGLTATEQAGADASAIDDLIAKINRDRMILNMATQLVSGGAQLLEKVVPAMAATAAGVKMVAQLIAAAQRLQQLLRWMDNRDDFEAAQSVLSSASRNFVRNQRNQLADHSVDAALQLAKMIGEAASMGGPAAAAGLVIAKVSDAAISIKEKLKKHFDEKELVDAWKLFRKSLANPGNRRLALQVREVHPTLAKYTIAWGALVEKDLLARNALRACNLNEASLNHPDSGVDKVVSYLETFYEEDQQLYASGDFAIPNLPQPLELSPRCWVQIKRAANQAGLWDSMESSKVDGLLAQIELRKRELPPLQQAEQDLRKLKPEDPKRVQLQTQVDKKVELEEALVASYSALADGLLAIQAGGAKADPKKLEEFRRVVLLLLVRKAREAGSALAVASTRLEEVDA</sequence>
<comment type="caution">
    <text evidence="1">The sequence shown here is derived from an EMBL/GenBank/DDBJ whole genome shotgun (WGS) entry which is preliminary data.</text>
</comment>
<dbReference type="EMBL" id="JACIVI010000007">
    <property type="protein sequence ID" value="MBB1163181.1"/>
    <property type="molecule type" value="Genomic_DNA"/>
</dbReference>
<reference evidence="1 2" key="1">
    <citation type="submission" date="2020-08" db="EMBL/GenBank/DDBJ databases">
        <title>Aquariorum lacteus gen. nov., sp. nov., a new member of the family Comamonadaceae, isolated from freshwater aquarium.</title>
        <authorList>
            <person name="Chun S.-J."/>
        </authorList>
    </citation>
    <scope>NUCLEOTIDE SEQUENCE [LARGE SCALE GENOMIC DNA]</scope>
    <source>
        <strain evidence="1 2">SJAQ100</strain>
    </source>
</reference>